<reference evidence="2" key="3">
    <citation type="journal article" date="2017" name="Nature">
        <title>Genome sequence of the progenitor of the wheat D genome Aegilops tauschii.</title>
        <authorList>
            <person name="Luo M.C."/>
            <person name="Gu Y.Q."/>
            <person name="Puiu D."/>
            <person name="Wang H."/>
            <person name="Twardziok S.O."/>
            <person name="Deal K.R."/>
            <person name="Huo N."/>
            <person name="Zhu T."/>
            <person name="Wang L."/>
            <person name="Wang Y."/>
            <person name="McGuire P.E."/>
            <person name="Liu S."/>
            <person name="Long H."/>
            <person name="Ramasamy R.K."/>
            <person name="Rodriguez J.C."/>
            <person name="Van S.L."/>
            <person name="Yuan L."/>
            <person name="Wang Z."/>
            <person name="Xia Z."/>
            <person name="Xiao L."/>
            <person name="Anderson O.D."/>
            <person name="Ouyang S."/>
            <person name="Liang Y."/>
            <person name="Zimin A.V."/>
            <person name="Pertea G."/>
            <person name="Qi P."/>
            <person name="Bennetzen J.L."/>
            <person name="Dai X."/>
            <person name="Dawson M.W."/>
            <person name="Muller H.G."/>
            <person name="Kugler K."/>
            <person name="Rivarola-Duarte L."/>
            <person name="Spannagl M."/>
            <person name="Mayer K.F.X."/>
            <person name="Lu F.H."/>
            <person name="Bevan M.W."/>
            <person name="Leroy P."/>
            <person name="Li P."/>
            <person name="You F.M."/>
            <person name="Sun Q."/>
            <person name="Liu Z."/>
            <person name="Lyons E."/>
            <person name="Wicker T."/>
            <person name="Salzberg S.L."/>
            <person name="Devos K.M."/>
            <person name="Dvorak J."/>
        </authorList>
    </citation>
    <scope>NUCLEOTIDE SEQUENCE [LARGE SCALE GENOMIC DNA]</scope>
    <source>
        <strain evidence="2">cv. AL8/78</strain>
    </source>
</reference>
<dbReference type="Gramene" id="AET3Gv21260500.15">
    <property type="protein sequence ID" value="AET3Gv21260500.15"/>
    <property type="gene ID" value="AET3Gv21260500"/>
</dbReference>
<accession>A0A453GYN8</accession>
<evidence type="ECO:0000313" key="3">
    <source>
        <dbReference type="Proteomes" id="UP000015105"/>
    </source>
</evidence>
<keyword evidence="3" id="KW-1185">Reference proteome</keyword>
<feature type="region of interest" description="Disordered" evidence="1">
    <location>
        <begin position="1"/>
        <end position="36"/>
    </location>
</feature>
<organism evidence="2 3">
    <name type="scientific">Aegilops tauschii subsp. strangulata</name>
    <name type="common">Goatgrass</name>
    <dbReference type="NCBI Taxonomy" id="200361"/>
    <lineage>
        <taxon>Eukaryota</taxon>
        <taxon>Viridiplantae</taxon>
        <taxon>Streptophyta</taxon>
        <taxon>Embryophyta</taxon>
        <taxon>Tracheophyta</taxon>
        <taxon>Spermatophyta</taxon>
        <taxon>Magnoliopsida</taxon>
        <taxon>Liliopsida</taxon>
        <taxon>Poales</taxon>
        <taxon>Poaceae</taxon>
        <taxon>BOP clade</taxon>
        <taxon>Pooideae</taxon>
        <taxon>Triticodae</taxon>
        <taxon>Triticeae</taxon>
        <taxon>Triticinae</taxon>
        <taxon>Aegilops</taxon>
    </lineage>
</organism>
<reference evidence="3" key="2">
    <citation type="journal article" date="2017" name="Nat. Plants">
        <title>The Aegilops tauschii genome reveals multiple impacts of transposons.</title>
        <authorList>
            <person name="Zhao G."/>
            <person name="Zou C."/>
            <person name="Li K."/>
            <person name="Wang K."/>
            <person name="Li T."/>
            <person name="Gao L."/>
            <person name="Zhang X."/>
            <person name="Wang H."/>
            <person name="Yang Z."/>
            <person name="Liu X."/>
            <person name="Jiang W."/>
            <person name="Mao L."/>
            <person name="Kong X."/>
            <person name="Jiao Y."/>
            <person name="Jia J."/>
        </authorList>
    </citation>
    <scope>NUCLEOTIDE SEQUENCE [LARGE SCALE GENOMIC DNA]</scope>
    <source>
        <strain evidence="3">cv. AL8/78</strain>
    </source>
</reference>
<protein>
    <submittedName>
        <fullName evidence="2">Uncharacterized protein</fullName>
    </submittedName>
</protein>
<name>A0A453GYN8_AEGTS</name>
<dbReference type="Proteomes" id="UP000015105">
    <property type="component" value="Chromosome 3D"/>
</dbReference>
<evidence type="ECO:0000256" key="1">
    <source>
        <dbReference type="SAM" id="MobiDB-lite"/>
    </source>
</evidence>
<proteinExistence type="predicted"/>
<dbReference type="AlphaFoldDB" id="A0A453GYN8"/>
<reference evidence="2" key="5">
    <citation type="journal article" date="2021" name="G3 (Bethesda)">
        <title>Aegilops tauschii genome assembly Aet v5.0 features greater sequence contiguity and improved annotation.</title>
        <authorList>
            <person name="Wang L."/>
            <person name="Zhu T."/>
            <person name="Rodriguez J.C."/>
            <person name="Deal K.R."/>
            <person name="Dubcovsky J."/>
            <person name="McGuire P.E."/>
            <person name="Lux T."/>
            <person name="Spannagl M."/>
            <person name="Mayer K.F.X."/>
            <person name="Baldrich P."/>
            <person name="Meyers B.C."/>
            <person name="Huo N."/>
            <person name="Gu Y.Q."/>
            <person name="Zhou H."/>
            <person name="Devos K.M."/>
            <person name="Bennetzen J.L."/>
            <person name="Unver T."/>
            <person name="Budak H."/>
            <person name="Gulick P.J."/>
            <person name="Galiba G."/>
            <person name="Kalapos B."/>
            <person name="Nelson D.R."/>
            <person name="Li P."/>
            <person name="You F.M."/>
            <person name="Luo M.C."/>
            <person name="Dvorak J."/>
        </authorList>
    </citation>
    <scope>NUCLEOTIDE SEQUENCE [LARGE SCALE GENOMIC DNA]</scope>
    <source>
        <strain evidence="2">cv. AL8/78</strain>
    </source>
</reference>
<evidence type="ECO:0000313" key="2">
    <source>
        <dbReference type="EnsemblPlants" id="AET3Gv21260500.15"/>
    </source>
</evidence>
<dbReference type="EnsemblPlants" id="AET3Gv21260500.15">
    <property type="protein sequence ID" value="AET3Gv21260500.15"/>
    <property type="gene ID" value="AET3Gv21260500"/>
</dbReference>
<reference evidence="2" key="4">
    <citation type="submission" date="2019-03" db="UniProtKB">
        <authorList>
            <consortium name="EnsemblPlants"/>
        </authorList>
    </citation>
    <scope>IDENTIFICATION</scope>
</reference>
<reference evidence="3" key="1">
    <citation type="journal article" date="2014" name="Science">
        <title>Ancient hybridizations among the ancestral genomes of bread wheat.</title>
        <authorList>
            <consortium name="International Wheat Genome Sequencing Consortium,"/>
            <person name="Marcussen T."/>
            <person name="Sandve S.R."/>
            <person name="Heier L."/>
            <person name="Spannagl M."/>
            <person name="Pfeifer M."/>
            <person name="Jakobsen K.S."/>
            <person name="Wulff B.B."/>
            <person name="Steuernagel B."/>
            <person name="Mayer K.F."/>
            <person name="Olsen O.A."/>
        </authorList>
    </citation>
    <scope>NUCLEOTIDE SEQUENCE [LARGE SCALE GENOMIC DNA]</scope>
    <source>
        <strain evidence="3">cv. AL8/78</strain>
    </source>
</reference>
<sequence>MDAYHIGLGRHLLKPKPRPRSQAAAPVASAPPPFPACPRLRPRPSLVSRAKHPLTALLILGCLLGFRCIWAGIT</sequence>